<dbReference type="Gene3D" id="1.25.40.720">
    <property type="entry name" value="Telomere length regulation protein 2, C-terminal domain"/>
    <property type="match status" value="1"/>
</dbReference>
<evidence type="ECO:0000313" key="3">
    <source>
        <dbReference type="Proteomes" id="UP001500889"/>
    </source>
</evidence>
<dbReference type="InterPro" id="IPR019337">
    <property type="entry name" value="Telomere_length_regulation_dom"/>
</dbReference>
<reference evidence="2 3" key="1">
    <citation type="submission" date="2024-02" db="EMBL/GenBank/DDBJ databases">
        <title>A chromosome-level genome assembly of Drosophila madeirensis, a fruit fly species endemic to Madeira island.</title>
        <authorList>
            <person name="Tomihara K."/>
            <person name="Llopart A."/>
            <person name="Yamamoto D."/>
        </authorList>
    </citation>
    <scope>NUCLEOTIDE SEQUENCE [LARGE SCALE GENOMIC DNA]</scope>
    <source>
        <strain evidence="2 3">RF1</strain>
    </source>
</reference>
<accession>A0AAU9EU32</accession>
<dbReference type="Proteomes" id="UP001500889">
    <property type="component" value="Chromosome O"/>
</dbReference>
<evidence type="ECO:0000313" key="2">
    <source>
        <dbReference type="EMBL" id="BFF90491.1"/>
    </source>
</evidence>
<proteinExistence type="predicted"/>
<dbReference type="EMBL" id="AP029263">
    <property type="protein sequence ID" value="BFF90491.1"/>
    <property type="molecule type" value="Genomic_DNA"/>
</dbReference>
<gene>
    <name evidence="2" type="ORF">DMAD_09001</name>
</gene>
<dbReference type="InterPro" id="IPR038528">
    <property type="entry name" value="TEL2_C_sf"/>
</dbReference>
<dbReference type="Pfam" id="PF10193">
    <property type="entry name" value="Telomere_reg-2"/>
    <property type="match status" value="1"/>
</dbReference>
<name>A0AAU9EU32_DROMD</name>
<keyword evidence="3" id="KW-1185">Reference proteome</keyword>
<dbReference type="AlphaFoldDB" id="A0AAU9EU32"/>
<sequence length="89" mass="10362">MTFPTPSNIDPISCWTCCSCFAKCENYQVFEGALGTDETLIRSQLARHDAKLALDLIRLFITLEMKFYFEDFERTFFRQTTLAMRPMCA</sequence>
<evidence type="ECO:0000259" key="1">
    <source>
        <dbReference type="Pfam" id="PF10193"/>
    </source>
</evidence>
<organism evidence="2 3">
    <name type="scientific">Drosophila madeirensis</name>
    <name type="common">Fruit fly</name>
    <dbReference type="NCBI Taxonomy" id="30013"/>
    <lineage>
        <taxon>Eukaryota</taxon>
        <taxon>Metazoa</taxon>
        <taxon>Ecdysozoa</taxon>
        <taxon>Arthropoda</taxon>
        <taxon>Hexapoda</taxon>
        <taxon>Insecta</taxon>
        <taxon>Pterygota</taxon>
        <taxon>Neoptera</taxon>
        <taxon>Endopterygota</taxon>
        <taxon>Diptera</taxon>
        <taxon>Brachycera</taxon>
        <taxon>Muscomorpha</taxon>
        <taxon>Ephydroidea</taxon>
        <taxon>Drosophilidae</taxon>
        <taxon>Drosophila</taxon>
        <taxon>Sophophora</taxon>
    </lineage>
</organism>
<feature type="domain" description="Telomere length regulation protein conserved" evidence="1">
    <location>
        <begin position="17"/>
        <end position="75"/>
    </location>
</feature>
<protein>
    <submittedName>
        <fullName evidence="2">Telomere length regulation protein TEL2 homolog</fullName>
    </submittedName>
</protein>